<organism evidence="3 4">
    <name type="scientific">Neolecta irregularis (strain DAH-3)</name>
    <dbReference type="NCBI Taxonomy" id="1198029"/>
    <lineage>
        <taxon>Eukaryota</taxon>
        <taxon>Fungi</taxon>
        <taxon>Dikarya</taxon>
        <taxon>Ascomycota</taxon>
        <taxon>Taphrinomycotina</taxon>
        <taxon>Neolectales</taxon>
        <taxon>Neolectaceae</taxon>
        <taxon>Neolecta</taxon>
    </lineage>
</organism>
<evidence type="ECO:0000256" key="1">
    <source>
        <dbReference type="ARBA" id="ARBA00022801"/>
    </source>
</evidence>
<dbReference type="GO" id="GO:0016787">
    <property type="term" value="F:hydrolase activity"/>
    <property type="evidence" value="ECO:0007669"/>
    <property type="project" value="UniProtKB-KW"/>
</dbReference>
<keyword evidence="4" id="KW-1185">Reference proteome</keyword>
<dbReference type="STRING" id="1198029.A0A1U7LQK7"/>
<sequence length="381" mass="42782">MDSIISTTGFTCPACFDFRGDQDSIAHHLETTCAMGLPNVNKDILVAFEEIPTRSQHDIYLGSSKKPEETSTSFTFRNQRSEMNLDASSKAPKMLQTLITGILGENRDRYSKIRKCHPGRVFSIASKPSSLLITIADILASDPTVKEAVLVDSSTEFIGSQRADLGWGCAYRNMMMLMSYIRKKRSNEYHCALGNRNVDIYTLQMAIEQGWNRGLDPEGRVQLRGRLTGTKKWIGPTEVWVALTSTVVDFGPTQDAFTTQNALLSYVESYFCQYTRKRGSQISTVTTSNLPPLFLQHFGHSRTIVGYEIGRKGQRTLLVFDPSHKPSKKVINFVEGRSVRDDSMTDGLNPFRLSPVDIKKHSEYQILKHVQSCNIYANPEG</sequence>
<proteinExistence type="predicted"/>
<evidence type="ECO:0000259" key="2">
    <source>
        <dbReference type="Pfam" id="PF07910"/>
    </source>
</evidence>
<evidence type="ECO:0000313" key="3">
    <source>
        <dbReference type="EMBL" id="OLL24924.1"/>
    </source>
</evidence>
<dbReference type="Proteomes" id="UP000186594">
    <property type="component" value="Unassembled WGS sequence"/>
</dbReference>
<dbReference type="Gene3D" id="3.90.70.130">
    <property type="match status" value="1"/>
</dbReference>
<accession>A0A1U7LQK7</accession>
<dbReference type="Pfam" id="PF07910">
    <property type="entry name" value="Peptidase_C78"/>
    <property type="match status" value="1"/>
</dbReference>
<keyword evidence="1" id="KW-0378">Hydrolase</keyword>
<dbReference type="EMBL" id="LXFE01000569">
    <property type="protein sequence ID" value="OLL24924.1"/>
    <property type="molecule type" value="Genomic_DNA"/>
</dbReference>
<protein>
    <submittedName>
        <fullName evidence="3">Zinc finger with UFM1-specific peptidase domain protein</fullName>
    </submittedName>
</protein>
<evidence type="ECO:0000313" key="4">
    <source>
        <dbReference type="Proteomes" id="UP000186594"/>
    </source>
</evidence>
<reference evidence="3 4" key="1">
    <citation type="submission" date="2016-04" db="EMBL/GenBank/DDBJ databases">
        <title>Evolutionary innovation and constraint leading to complex multicellularity in the Ascomycota.</title>
        <authorList>
            <person name="Cisse O."/>
            <person name="Nguyen A."/>
            <person name="Hewitt D.A."/>
            <person name="Jedd G."/>
            <person name="Stajich J.E."/>
        </authorList>
    </citation>
    <scope>NUCLEOTIDE SEQUENCE [LARGE SCALE GENOMIC DNA]</scope>
    <source>
        <strain evidence="3 4">DAH-3</strain>
    </source>
</reference>
<name>A0A1U7LQK7_NEOID</name>
<feature type="domain" description="UFSP1/2/DUB catalytic" evidence="2">
    <location>
        <begin position="154"/>
        <end position="366"/>
    </location>
</feature>
<dbReference type="AlphaFoldDB" id="A0A1U7LQK7"/>
<dbReference type="OrthoDB" id="288987at2759"/>
<dbReference type="InterPro" id="IPR012462">
    <property type="entry name" value="UFSP1/2_DUB_cat"/>
</dbReference>
<gene>
    <name evidence="3" type="ORF">NEOLI_003859</name>
</gene>
<comment type="caution">
    <text evidence="3">The sequence shown here is derived from an EMBL/GenBank/DDBJ whole genome shotgun (WGS) entry which is preliminary data.</text>
</comment>